<dbReference type="InParanoid" id="A0A7X0JT93"/>
<keyword evidence="4 8" id="KW-0808">Transferase</keyword>
<name>A0A7X0JT93_9GAMM</name>
<dbReference type="FunCoup" id="A0A7X0JT93">
    <property type="interactions" value="504"/>
</dbReference>
<gene>
    <name evidence="10" type="ORF">HNR48_001254</name>
</gene>
<dbReference type="InterPro" id="IPR005835">
    <property type="entry name" value="NTP_transferase_dom"/>
</dbReference>
<protein>
    <recommendedName>
        <fullName evidence="3 8">UTP--glucose-1-phosphate uridylyltransferase</fullName>
        <ecNumber evidence="2 8">2.7.7.9</ecNumber>
    </recommendedName>
    <alternativeName>
        <fullName evidence="8">UDP-glucose pyrophosphorylase</fullName>
    </alternativeName>
</protein>
<dbReference type="SUPFAM" id="SSF53448">
    <property type="entry name" value="Nucleotide-diphospho-sugar transferases"/>
    <property type="match status" value="1"/>
</dbReference>
<evidence type="ECO:0000256" key="5">
    <source>
        <dbReference type="ARBA" id="ARBA00022695"/>
    </source>
</evidence>
<dbReference type="InterPro" id="IPR029044">
    <property type="entry name" value="Nucleotide-diphossugar_trans"/>
</dbReference>
<evidence type="ECO:0000256" key="3">
    <source>
        <dbReference type="ARBA" id="ARBA00019048"/>
    </source>
</evidence>
<keyword evidence="11" id="KW-1185">Reference proteome</keyword>
<keyword evidence="5 8" id="KW-0548">Nucleotidyltransferase</keyword>
<dbReference type="EC" id="2.7.7.9" evidence="2 8"/>
<comment type="caution">
    <text evidence="10">The sequence shown here is derived from an EMBL/GenBank/DDBJ whole genome shotgun (WGS) entry which is preliminary data.</text>
</comment>
<evidence type="ECO:0000259" key="9">
    <source>
        <dbReference type="Pfam" id="PF00483"/>
    </source>
</evidence>
<sequence length="309" mass="32892">MTSSNSSHSSSSSQPKPLRKAIIPVAGLGTRVLPASKAIPKEMLPVVDKPVIQHVVEEAAAAGFTEIILVSRSGKSAIEDHFDVHYELESELSRKNKQDLLESVQHTLPAGVNISTVRQAKALGLGHAVLCAAPLVANEDFAVILPDMLIPDISGQASDLSQMVAAYRQHGCGQIMVEAVPEDKVERYGIVDCADQSPAPGSCANIVDMVEKPKPADAPSNLSINGRYILPARVMELLTQTKAGAGGEIQLTDAMANLIEEGGQLMAYTMQSKSYDCGNKAGYLEANLVYGLAHPETKDSLRALVKDLI</sequence>
<dbReference type="Pfam" id="PF00483">
    <property type="entry name" value="NTP_transferase"/>
    <property type="match status" value="1"/>
</dbReference>
<evidence type="ECO:0000313" key="11">
    <source>
        <dbReference type="Proteomes" id="UP000528457"/>
    </source>
</evidence>
<dbReference type="CDD" id="cd02541">
    <property type="entry name" value="UGPase_prokaryotic"/>
    <property type="match status" value="1"/>
</dbReference>
<accession>A0A7X0JT93</accession>
<dbReference type="GO" id="GO:0006011">
    <property type="term" value="P:UDP-alpha-D-glucose metabolic process"/>
    <property type="evidence" value="ECO:0007669"/>
    <property type="project" value="InterPro"/>
</dbReference>
<dbReference type="PANTHER" id="PTHR43197">
    <property type="entry name" value="UTP--GLUCOSE-1-PHOSPHATE URIDYLYLTRANSFERASE"/>
    <property type="match status" value="1"/>
</dbReference>
<evidence type="ECO:0000256" key="1">
    <source>
        <dbReference type="ARBA" id="ARBA00006890"/>
    </source>
</evidence>
<dbReference type="Gene3D" id="3.90.550.10">
    <property type="entry name" value="Spore Coat Polysaccharide Biosynthesis Protein SpsA, Chain A"/>
    <property type="match status" value="1"/>
</dbReference>
<proteinExistence type="inferred from homology"/>
<reference evidence="10 11" key="1">
    <citation type="submission" date="2020-08" db="EMBL/GenBank/DDBJ databases">
        <title>Genomic Encyclopedia of Type Strains, Phase IV (KMG-IV): sequencing the most valuable type-strain genomes for metagenomic binning, comparative biology and taxonomic classification.</title>
        <authorList>
            <person name="Goeker M."/>
        </authorList>
    </citation>
    <scope>NUCLEOTIDE SEQUENCE [LARGE SCALE GENOMIC DNA]</scope>
    <source>
        <strain evidence="10 11">DSM 22368</strain>
    </source>
</reference>
<dbReference type="RefSeq" id="WP_166849765.1">
    <property type="nucleotide sequence ID" value="NZ_JAAONY010000001.1"/>
</dbReference>
<comment type="similarity">
    <text evidence="1 8">Belongs to the UDPGP type 2 family.</text>
</comment>
<evidence type="ECO:0000256" key="4">
    <source>
        <dbReference type="ARBA" id="ARBA00022679"/>
    </source>
</evidence>
<comment type="catalytic activity">
    <reaction evidence="7 8">
        <text>alpha-D-glucose 1-phosphate + UTP + H(+) = UDP-alpha-D-glucose + diphosphate</text>
        <dbReference type="Rhea" id="RHEA:19889"/>
        <dbReference type="ChEBI" id="CHEBI:15378"/>
        <dbReference type="ChEBI" id="CHEBI:33019"/>
        <dbReference type="ChEBI" id="CHEBI:46398"/>
        <dbReference type="ChEBI" id="CHEBI:58601"/>
        <dbReference type="ChEBI" id="CHEBI:58885"/>
        <dbReference type="EC" id="2.7.7.9"/>
    </reaction>
</comment>
<evidence type="ECO:0000256" key="6">
    <source>
        <dbReference type="ARBA" id="ARBA00037294"/>
    </source>
</evidence>
<dbReference type="EMBL" id="JACHHT010000001">
    <property type="protein sequence ID" value="MBB6520976.1"/>
    <property type="molecule type" value="Genomic_DNA"/>
</dbReference>
<dbReference type="Proteomes" id="UP000528457">
    <property type="component" value="Unassembled WGS sequence"/>
</dbReference>
<dbReference type="InterPro" id="IPR005771">
    <property type="entry name" value="GalU_uridylyltTrfase_bac/arc"/>
</dbReference>
<evidence type="ECO:0000256" key="7">
    <source>
        <dbReference type="ARBA" id="ARBA00048128"/>
    </source>
</evidence>
<comment type="function">
    <text evidence="6">May play a role in stationary phase survival.</text>
</comment>
<dbReference type="NCBIfam" id="TIGR01099">
    <property type="entry name" value="galU"/>
    <property type="match status" value="1"/>
</dbReference>
<evidence type="ECO:0000256" key="2">
    <source>
        <dbReference type="ARBA" id="ARBA00012415"/>
    </source>
</evidence>
<feature type="domain" description="Nucleotidyl transferase" evidence="9">
    <location>
        <begin position="20"/>
        <end position="288"/>
    </location>
</feature>
<dbReference type="AlphaFoldDB" id="A0A7X0JT93"/>
<organism evidence="10 11">
    <name type="scientific">Pseudoteredinibacter isoporae</name>
    <dbReference type="NCBI Taxonomy" id="570281"/>
    <lineage>
        <taxon>Bacteria</taxon>
        <taxon>Pseudomonadati</taxon>
        <taxon>Pseudomonadota</taxon>
        <taxon>Gammaproteobacteria</taxon>
        <taxon>Cellvibrionales</taxon>
        <taxon>Cellvibrionaceae</taxon>
        <taxon>Pseudoteredinibacter</taxon>
    </lineage>
</organism>
<evidence type="ECO:0000313" key="10">
    <source>
        <dbReference type="EMBL" id="MBB6520976.1"/>
    </source>
</evidence>
<dbReference type="GO" id="GO:0003983">
    <property type="term" value="F:UTP:glucose-1-phosphate uridylyltransferase activity"/>
    <property type="evidence" value="ECO:0007669"/>
    <property type="project" value="UniProtKB-EC"/>
</dbReference>
<dbReference type="PANTHER" id="PTHR43197:SF1">
    <property type="entry name" value="UTP--GLUCOSE-1-PHOSPHATE URIDYLYLTRANSFERASE"/>
    <property type="match status" value="1"/>
</dbReference>
<evidence type="ECO:0000256" key="8">
    <source>
        <dbReference type="RuleBase" id="RU361259"/>
    </source>
</evidence>